<feature type="domain" description="Pseudouridine synthase RsuA/RluA-like" evidence="5">
    <location>
        <begin position="58"/>
        <end position="184"/>
    </location>
</feature>
<dbReference type="PANTHER" id="PTHR47683">
    <property type="entry name" value="PSEUDOURIDINE SYNTHASE FAMILY PROTEIN-RELATED"/>
    <property type="match status" value="1"/>
</dbReference>
<evidence type="ECO:0000256" key="3">
    <source>
        <dbReference type="ARBA" id="ARBA00023235"/>
    </source>
</evidence>
<dbReference type="GO" id="GO:0140098">
    <property type="term" value="F:catalytic activity, acting on RNA"/>
    <property type="evidence" value="ECO:0007669"/>
    <property type="project" value="UniProtKB-ARBA"/>
</dbReference>
<dbReference type="Gene3D" id="3.30.70.1560">
    <property type="entry name" value="Alpha-L RNA-binding motif"/>
    <property type="match status" value="1"/>
</dbReference>
<keyword evidence="7" id="KW-1185">Reference proteome</keyword>
<proteinExistence type="inferred from homology"/>
<gene>
    <name evidence="6" type="primary">rsuA3</name>
    <name evidence="6" type="ORF">SG0102_13990</name>
</gene>
<dbReference type="SUPFAM" id="SSF55120">
    <property type="entry name" value="Pseudouridine synthase"/>
    <property type="match status" value="1"/>
</dbReference>
<name>A0A3G9JDH8_9FIRM</name>
<dbReference type="InterPro" id="IPR050343">
    <property type="entry name" value="RsuA_PseudoU_synthase"/>
</dbReference>
<dbReference type="OrthoDB" id="9807213at2"/>
<keyword evidence="2" id="KW-0694">RNA-binding</keyword>
<comment type="similarity">
    <text evidence="1 4">Belongs to the pseudouridine synthase RsuA family.</text>
</comment>
<dbReference type="AlphaFoldDB" id="A0A3G9JDH8"/>
<dbReference type="GO" id="GO:0006364">
    <property type="term" value="P:rRNA processing"/>
    <property type="evidence" value="ECO:0007669"/>
    <property type="project" value="UniProtKB-ARBA"/>
</dbReference>
<dbReference type="PROSITE" id="PS01149">
    <property type="entry name" value="PSI_RSU"/>
    <property type="match status" value="1"/>
</dbReference>
<dbReference type="InterPro" id="IPR020094">
    <property type="entry name" value="TruA/RsuA/RluB/E/F_N"/>
</dbReference>
<dbReference type="GO" id="GO:0009982">
    <property type="term" value="F:pseudouridine synthase activity"/>
    <property type="evidence" value="ECO:0007669"/>
    <property type="project" value="InterPro"/>
</dbReference>
<organism evidence="6 7">
    <name type="scientific">Intestinibaculum porci</name>
    <dbReference type="NCBI Taxonomy" id="2487118"/>
    <lineage>
        <taxon>Bacteria</taxon>
        <taxon>Bacillati</taxon>
        <taxon>Bacillota</taxon>
        <taxon>Erysipelotrichia</taxon>
        <taxon>Erysipelotrichales</taxon>
        <taxon>Erysipelotrichaceae</taxon>
        <taxon>Intestinibaculum</taxon>
    </lineage>
</organism>
<evidence type="ECO:0000256" key="4">
    <source>
        <dbReference type="RuleBase" id="RU003887"/>
    </source>
</evidence>
<sequence>MKASEILILNKQGTKKQVKKAIKAGKVIYNGQTLAEDIEIEEGLLTCQGHVMDLHPLKYYILNKPTGYICDAKSTKYVPVDTLLPAKQLHYVGRLDQNTTGLLLVTNDLKLRKKLILPSYHVEKTYAFSCLYPLTQEDLNFFEEGIIIDHQVRCQSAKVILSDATHGTITIHEGKYHEIRKMFLSLDNQIVTLKRIAFGPLSLGLLPEGDYRPLTQEEIMALKEAVS</sequence>
<dbReference type="KEGG" id="ebm:SG0102_13990"/>
<dbReference type="InterPro" id="IPR000748">
    <property type="entry name" value="PsdUridine_synth_RsuA/RluB/E/F"/>
</dbReference>
<keyword evidence="3 4" id="KW-0413">Isomerase</keyword>
<dbReference type="InterPro" id="IPR018496">
    <property type="entry name" value="PsdUridine_synth_RsuA/RluB_CS"/>
</dbReference>
<dbReference type="Proteomes" id="UP000268059">
    <property type="component" value="Chromosome"/>
</dbReference>
<dbReference type="GO" id="GO:0003723">
    <property type="term" value="F:RNA binding"/>
    <property type="evidence" value="ECO:0007669"/>
    <property type="project" value="UniProtKB-KW"/>
</dbReference>
<reference evidence="6 7" key="1">
    <citation type="submission" date="2018-11" db="EMBL/GenBank/DDBJ databases">
        <title>Novel Erysipelotrichaceae bacterium isolated from small intestine of a swine.</title>
        <authorList>
            <person name="Kim J.S."/>
            <person name="Choe H."/>
            <person name="Lee Y.R."/>
            <person name="Kim K.M."/>
            <person name="Park D.S."/>
        </authorList>
    </citation>
    <scope>NUCLEOTIDE SEQUENCE [LARGE SCALE GENOMIC DNA]</scope>
    <source>
        <strain evidence="6 7">SG0102</strain>
    </source>
</reference>
<dbReference type="EMBL" id="AP019309">
    <property type="protein sequence ID" value="BBH26465.1"/>
    <property type="molecule type" value="Genomic_DNA"/>
</dbReference>
<dbReference type="PANTHER" id="PTHR47683:SF4">
    <property type="entry name" value="PSEUDOURIDINE SYNTHASE"/>
    <property type="match status" value="1"/>
</dbReference>
<dbReference type="InterPro" id="IPR020103">
    <property type="entry name" value="PsdUridine_synth_cat_dom_sf"/>
</dbReference>
<dbReference type="InterPro" id="IPR006145">
    <property type="entry name" value="PsdUridine_synth_RsuA/RluA"/>
</dbReference>
<evidence type="ECO:0000313" key="7">
    <source>
        <dbReference type="Proteomes" id="UP000268059"/>
    </source>
</evidence>
<dbReference type="NCBIfam" id="TIGR00093">
    <property type="entry name" value="pseudouridine synthase"/>
    <property type="match status" value="1"/>
</dbReference>
<dbReference type="InParanoid" id="A0A3G9JDH8"/>
<evidence type="ECO:0000256" key="2">
    <source>
        <dbReference type="ARBA" id="ARBA00022884"/>
    </source>
</evidence>
<dbReference type="GO" id="GO:0001522">
    <property type="term" value="P:pseudouridine synthesis"/>
    <property type="evidence" value="ECO:0007669"/>
    <property type="project" value="InterPro"/>
</dbReference>
<dbReference type="Gene3D" id="3.30.70.580">
    <property type="entry name" value="Pseudouridine synthase I, catalytic domain, N-terminal subdomain"/>
    <property type="match status" value="1"/>
</dbReference>
<accession>A0A3G9JDH8</accession>
<dbReference type="Pfam" id="PF00849">
    <property type="entry name" value="PseudoU_synth_2"/>
    <property type="match status" value="1"/>
</dbReference>
<evidence type="ECO:0000313" key="6">
    <source>
        <dbReference type="EMBL" id="BBH26465.1"/>
    </source>
</evidence>
<dbReference type="InterPro" id="IPR042092">
    <property type="entry name" value="PsdUridine_s_RsuA/RluB/E/F_cat"/>
</dbReference>
<dbReference type="RefSeq" id="WP_125119331.1">
    <property type="nucleotide sequence ID" value="NZ_AP019309.1"/>
</dbReference>
<dbReference type="EC" id="5.4.99.-" evidence="4"/>
<protein>
    <recommendedName>
        <fullName evidence="4">Pseudouridine synthase</fullName>
        <ecNumber evidence="4">5.4.99.-</ecNumber>
    </recommendedName>
</protein>
<evidence type="ECO:0000256" key="1">
    <source>
        <dbReference type="ARBA" id="ARBA00008348"/>
    </source>
</evidence>
<evidence type="ECO:0000259" key="5">
    <source>
        <dbReference type="Pfam" id="PF00849"/>
    </source>
</evidence>